<dbReference type="GO" id="GO:0004807">
    <property type="term" value="F:triose-phosphate isomerase activity"/>
    <property type="evidence" value="ECO:0007669"/>
    <property type="project" value="UniProtKB-EC"/>
</dbReference>
<evidence type="ECO:0000256" key="7">
    <source>
        <dbReference type="ARBA" id="ARBA00023152"/>
    </source>
</evidence>
<reference evidence="8 9" key="1">
    <citation type="submission" date="2024-01" db="EMBL/GenBank/DDBJ databases">
        <title>The genomes of 5 underutilized Papilionoideae crops provide insights into root nodulation and disease resistance.</title>
        <authorList>
            <person name="Yuan L."/>
        </authorList>
    </citation>
    <scope>NUCLEOTIDE SEQUENCE [LARGE SCALE GENOMIC DNA]</scope>
    <source>
        <strain evidence="8">LY-2023</strain>
        <tissue evidence="8">Leaf</tissue>
    </source>
</reference>
<dbReference type="Proteomes" id="UP001359559">
    <property type="component" value="Unassembled WGS sequence"/>
</dbReference>
<dbReference type="SUPFAM" id="SSF51351">
    <property type="entry name" value="Triosephosphate isomerase (TIM)"/>
    <property type="match status" value="1"/>
</dbReference>
<evidence type="ECO:0000256" key="1">
    <source>
        <dbReference type="ARBA" id="ARBA00000474"/>
    </source>
</evidence>
<dbReference type="GO" id="GO:0046166">
    <property type="term" value="P:glyceraldehyde-3-phosphate biosynthetic process"/>
    <property type="evidence" value="ECO:0007669"/>
    <property type="project" value="TreeGrafter"/>
</dbReference>
<name>A0AAN9I012_CLITE</name>
<organism evidence="8 9">
    <name type="scientific">Clitoria ternatea</name>
    <name type="common">Butterfly pea</name>
    <dbReference type="NCBI Taxonomy" id="43366"/>
    <lineage>
        <taxon>Eukaryota</taxon>
        <taxon>Viridiplantae</taxon>
        <taxon>Streptophyta</taxon>
        <taxon>Embryophyta</taxon>
        <taxon>Tracheophyta</taxon>
        <taxon>Spermatophyta</taxon>
        <taxon>Magnoliopsida</taxon>
        <taxon>eudicotyledons</taxon>
        <taxon>Gunneridae</taxon>
        <taxon>Pentapetalae</taxon>
        <taxon>rosids</taxon>
        <taxon>fabids</taxon>
        <taxon>Fabales</taxon>
        <taxon>Fabaceae</taxon>
        <taxon>Papilionoideae</taxon>
        <taxon>50 kb inversion clade</taxon>
        <taxon>NPAAA clade</taxon>
        <taxon>indigoferoid/millettioid clade</taxon>
        <taxon>Phaseoleae</taxon>
        <taxon>Clitoria</taxon>
    </lineage>
</organism>
<keyword evidence="6" id="KW-0963">Cytoplasm</keyword>
<evidence type="ECO:0000313" key="9">
    <source>
        <dbReference type="Proteomes" id="UP001359559"/>
    </source>
</evidence>
<dbReference type="AlphaFoldDB" id="A0AAN9I012"/>
<dbReference type="InterPro" id="IPR035990">
    <property type="entry name" value="TIM_sf"/>
</dbReference>
<comment type="pathway">
    <text evidence="3">Carbohydrate biosynthesis; gluconeogenesis.</text>
</comment>
<dbReference type="GO" id="GO:0005829">
    <property type="term" value="C:cytosol"/>
    <property type="evidence" value="ECO:0007669"/>
    <property type="project" value="TreeGrafter"/>
</dbReference>
<keyword evidence="5" id="KW-0312">Gluconeogenesis</keyword>
<accession>A0AAN9I012</accession>
<dbReference type="PANTHER" id="PTHR21139">
    <property type="entry name" value="TRIOSEPHOSPHATE ISOMERASE"/>
    <property type="match status" value="1"/>
</dbReference>
<dbReference type="InterPro" id="IPR000652">
    <property type="entry name" value="Triosephosphate_isomerase"/>
</dbReference>
<proteinExistence type="predicted"/>
<evidence type="ECO:0000256" key="5">
    <source>
        <dbReference type="ARBA" id="ARBA00022432"/>
    </source>
</evidence>
<keyword evidence="9" id="KW-1185">Reference proteome</keyword>
<evidence type="ECO:0000256" key="2">
    <source>
        <dbReference type="ARBA" id="ARBA00004680"/>
    </source>
</evidence>
<dbReference type="EC" id="5.3.1.1" evidence="4"/>
<dbReference type="GO" id="GO:0006096">
    <property type="term" value="P:glycolytic process"/>
    <property type="evidence" value="ECO:0007669"/>
    <property type="project" value="UniProtKB-KW"/>
</dbReference>
<keyword evidence="7" id="KW-0324">Glycolysis</keyword>
<gene>
    <name evidence="8" type="ORF">RJT34_30036</name>
</gene>
<sequence>MQIWKTISFENKFSARKLNPDLHALQHFHFKVSSVYVIHKHVQKIFRRWQLEMHVVVSPLFVFLPFVKSLLRFDFHVAAQTVGFAKFVGDKVAYALAQCLKVIACIGEILEQ</sequence>
<comment type="pathway">
    <text evidence="2">Carbohydrate degradation; glycolysis; D-glyceraldehyde 3-phosphate from glycerone phosphate: step 1/1.</text>
</comment>
<dbReference type="GO" id="GO:0006094">
    <property type="term" value="P:gluconeogenesis"/>
    <property type="evidence" value="ECO:0007669"/>
    <property type="project" value="UniProtKB-KW"/>
</dbReference>
<evidence type="ECO:0000256" key="3">
    <source>
        <dbReference type="ARBA" id="ARBA00004742"/>
    </source>
</evidence>
<dbReference type="EMBL" id="JAYKXN010000008">
    <property type="protein sequence ID" value="KAK7262463.1"/>
    <property type="molecule type" value="Genomic_DNA"/>
</dbReference>
<dbReference type="GO" id="GO:0019563">
    <property type="term" value="P:glycerol catabolic process"/>
    <property type="evidence" value="ECO:0007669"/>
    <property type="project" value="TreeGrafter"/>
</dbReference>
<comment type="catalytic activity">
    <reaction evidence="1">
        <text>D-glyceraldehyde 3-phosphate = dihydroxyacetone phosphate</text>
        <dbReference type="Rhea" id="RHEA:18585"/>
        <dbReference type="ChEBI" id="CHEBI:57642"/>
        <dbReference type="ChEBI" id="CHEBI:59776"/>
        <dbReference type="EC" id="5.3.1.1"/>
    </reaction>
</comment>
<evidence type="ECO:0000313" key="8">
    <source>
        <dbReference type="EMBL" id="KAK7262463.1"/>
    </source>
</evidence>
<evidence type="ECO:0000256" key="6">
    <source>
        <dbReference type="ARBA" id="ARBA00022490"/>
    </source>
</evidence>
<comment type="caution">
    <text evidence="8">The sequence shown here is derived from an EMBL/GenBank/DDBJ whole genome shotgun (WGS) entry which is preliminary data.</text>
</comment>
<dbReference type="PANTHER" id="PTHR21139:SF34">
    <property type="entry name" value="TRIOSEPHOSPHATE ISOMERASE, CYTOSOLIC"/>
    <property type="match status" value="1"/>
</dbReference>
<evidence type="ECO:0000256" key="4">
    <source>
        <dbReference type="ARBA" id="ARBA00011940"/>
    </source>
</evidence>
<protein>
    <recommendedName>
        <fullName evidence="4">triose-phosphate isomerase</fullName>
        <ecNumber evidence="4">5.3.1.1</ecNumber>
    </recommendedName>
</protein>